<comment type="similarity">
    <text evidence="2 4">Belongs to the terpene synthase family.</text>
</comment>
<keyword evidence="4" id="KW-0479">Metal-binding</keyword>
<dbReference type="GO" id="GO:0008299">
    <property type="term" value="P:isoprenoid biosynthetic process"/>
    <property type="evidence" value="ECO:0007669"/>
    <property type="project" value="UniProtKB-ARBA"/>
</dbReference>
<keyword evidence="3 4" id="KW-0460">Magnesium</keyword>
<dbReference type="Pfam" id="PF19086">
    <property type="entry name" value="Terpene_syn_C_2"/>
    <property type="match status" value="1"/>
</dbReference>
<dbReference type="InterPro" id="IPR008949">
    <property type="entry name" value="Isoprenoid_synthase_dom_sf"/>
</dbReference>
<gene>
    <name evidence="5" type="ORF">N7494_006473</name>
</gene>
<proteinExistence type="inferred from homology"/>
<sequence length="309" mass="35010">MSRYIASDDLRRTNQKVDVSLLSRSIAPEAELKELSCVAKWCCWLFAYDDALDHNYFKGKDAEREIYRDEALRCAHHSLLDENGGDHDPAVVAPNYTLAQGLYTIGSEIRQAVQQPLLRELICESICRFIKVAVDGGATCNSGEILDLDSYFTNRMETSGVYPSLWITLSAIRIDLPDWILGHELVKQLMHQTNIMSSLENDMLSFVKEIKHGHIESYVPILAHQKALGAQKAIDETAALIHTSYLKFGHLEDELLQLVPDEQKDETCRLIRACKDFRTGASSWHYKTSRYFAGLDNQVQAITVTLEDK</sequence>
<comment type="caution">
    <text evidence="5">The sequence shown here is derived from an EMBL/GenBank/DDBJ whole genome shotgun (WGS) entry which is preliminary data.</text>
</comment>
<reference evidence="5 6" key="1">
    <citation type="journal article" date="2023" name="IMA Fungus">
        <title>Comparative genomic study of the Penicillium genus elucidates a diverse pangenome and 15 lateral gene transfer events.</title>
        <authorList>
            <person name="Petersen C."/>
            <person name="Sorensen T."/>
            <person name="Nielsen M.R."/>
            <person name="Sondergaard T.E."/>
            <person name="Sorensen J.L."/>
            <person name="Fitzpatrick D.A."/>
            <person name="Frisvad J.C."/>
            <person name="Nielsen K.L."/>
        </authorList>
    </citation>
    <scope>NUCLEOTIDE SEQUENCE [LARGE SCALE GENOMIC DNA]</scope>
    <source>
        <strain evidence="5 6">IBT 35679</strain>
    </source>
</reference>
<dbReference type="Proteomes" id="UP001220324">
    <property type="component" value="Unassembled WGS sequence"/>
</dbReference>
<evidence type="ECO:0000256" key="4">
    <source>
        <dbReference type="RuleBase" id="RU366034"/>
    </source>
</evidence>
<keyword evidence="6" id="KW-1185">Reference proteome</keyword>
<evidence type="ECO:0000313" key="5">
    <source>
        <dbReference type="EMBL" id="KAJ5541397.1"/>
    </source>
</evidence>
<dbReference type="Gene3D" id="1.10.600.10">
    <property type="entry name" value="Farnesyl Diphosphate Synthase"/>
    <property type="match status" value="1"/>
</dbReference>
<dbReference type="EC" id="4.2.3.-" evidence="4"/>
<dbReference type="PANTHER" id="PTHR35201:SF4">
    <property type="entry name" value="BETA-PINACENE SYNTHASE-RELATED"/>
    <property type="match status" value="1"/>
</dbReference>
<dbReference type="GO" id="GO:0046872">
    <property type="term" value="F:metal ion binding"/>
    <property type="evidence" value="ECO:0007669"/>
    <property type="project" value="UniProtKB-KW"/>
</dbReference>
<accession>A0AAD6GEK4</accession>
<comment type="cofactor">
    <cofactor evidence="1 4">
        <name>Mg(2+)</name>
        <dbReference type="ChEBI" id="CHEBI:18420"/>
    </cofactor>
</comment>
<dbReference type="AlphaFoldDB" id="A0AAD6GEK4"/>
<keyword evidence="4" id="KW-0456">Lyase</keyword>
<evidence type="ECO:0000256" key="1">
    <source>
        <dbReference type="ARBA" id="ARBA00001946"/>
    </source>
</evidence>
<dbReference type="EMBL" id="JAQIZZ010000005">
    <property type="protein sequence ID" value="KAJ5541397.1"/>
    <property type="molecule type" value="Genomic_DNA"/>
</dbReference>
<dbReference type="PANTHER" id="PTHR35201">
    <property type="entry name" value="TERPENE SYNTHASE"/>
    <property type="match status" value="1"/>
</dbReference>
<dbReference type="InterPro" id="IPR034686">
    <property type="entry name" value="Terpene_cyclase-like_2"/>
</dbReference>
<name>A0AAD6GEK4_9EURO</name>
<dbReference type="GO" id="GO:0010333">
    <property type="term" value="F:terpene synthase activity"/>
    <property type="evidence" value="ECO:0007669"/>
    <property type="project" value="InterPro"/>
</dbReference>
<evidence type="ECO:0000256" key="2">
    <source>
        <dbReference type="ARBA" id="ARBA00006333"/>
    </source>
</evidence>
<organism evidence="5 6">
    <name type="scientific">Penicillium frequentans</name>
    <dbReference type="NCBI Taxonomy" id="3151616"/>
    <lineage>
        <taxon>Eukaryota</taxon>
        <taxon>Fungi</taxon>
        <taxon>Dikarya</taxon>
        <taxon>Ascomycota</taxon>
        <taxon>Pezizomycotina</taxon>
        <taxon>Eurotiomycetes</taxon>
        <taxon>Eurotiomycetidae</taxon>
        <taxon>Eurotiales</taxon>
        <taxon>Aspergillaceae</taxon>
        <taxon>Penicillium</taxon>
    </lineage>
</organism>
<evidence type="ECO:0000256" key="3">
    <source>
        <dbReference type="ARBA" id="ARBA00022842"/>
    </source>
</evidence>
<dbReference type="SFLD" id="SFLDG01020">
    <property type="entry name" value="Terpene_Cyclase_Like_2"/>
    <property type="match status" value="1"/>
</dbReference>
<protein>
    <recommendedName>
        <fullName evidence="4">Terpene synthase</fullName>
        <ecNumber evidence="4">4.2.3.-</ecNumber>
    </recommendedName>
</protein>
<dbReference type="SFLD" id="SFLDS00005">
    <property type="entry name" value="Isoprenoid_Synthase_Type_I"/>
    <property type="match status" value="1"/>
</dbReference>
<evidence type="ECO:0000313" key="6">
    <source>
        <dbReference type="Proteomes" id="UP001220324"/>
    </source>
</evidence>
<dbReference type="SUPFAM" id="SSF48576">
    <property type="entry name" value="Terpenoid synthases"/>
    <property type="match status" value="1"/>
</dbReference>